<evidence type="ECO:0000313" key="3">
    <source>
        <dbReference type="Proteomes" id="UP000006101"/>
    </source>
</evidence>
<reference evidence="2 3" key="1">
    <citation type="journal article" date="2012" name="J. Bacteriol.">
        <title>Draft Genome Sequence of an Ammonia-Oxidizing Archaeon, "Candidatus Nitrosopumilus koreensis" AR1, from Marine Sediment.</title>
        <authorList>
            <person name="Park S.J."/>
            <person name="Kim J.G."/>
            <person name="Jung M.Y."/>
            <person name="Kim S.J."/>
            <person name="Cha I.T."/>
            <person name="Kwon K."/>
            <person name="Lee J.H."/>
            <person name="Rhee S.K."/>
        </authorList>
    </citation>
    <scope>NUCLEOTIDE SEQUENCE [LARGE SCALE GENOMIC DNA]</scope>
    <source>
        <strain evidence="2 3">AR1</strain>
    </source>
</reference>
<evidence type="ECO:0000256" key="1">
    <source>
        <dbReference type="SAM" id="MobiDB-lite"/>
    </source>
</evidence>
<keyword evidence="3" id="KW-1185">Reference proteome</keyword>
<organism evidence="2 3">
    <name type="scientific">Candidatus Nitrosopumilus koreensis AR1</name>
    <dbReference type="NCBI Taxonomy" id="1229908"/>
    <lineage>
        <taxon>Archaea</taxon>
        <taxon>Nitrososphaerota</taxon>
        <taxon>Nitrososphaeria</taxon>
        <taxon>Nitrosopumilales</taxon>
        <taxon>Nitrosopumilaceae</taxon>
        <taxon>Nitrosopumilus</taxon>
    </lineage>
</organism>
<name>K0B5K8_9ARCH</name>
<dbReference type="Proteomes" id="UP000006101">
    <property type="component" value="Chromosome"/>
</dbReference>
<dbReference type="AlphaFoldDB" id="K0B5K8"/>
<sequence length="94" mass="11025">MEKTDSKSNLIIKFEIDKTIYLLETVYRNMVQRKLTKEEIEKQKEEQKMRAKASRAARRSGKSIKKEGKVSKSKAKTKETRSQKKVATVNKSRY</sequence>
<dbReference type="HOGENOM" id="CLU_2379246_0_0_2"/>
<dbReference type="PATRIC" id="fig|1229908.8.peg.1726"/>
<feature type="region of interest" description="Disordered" evidence="1">
    <location>
        <begin position="41"/>
        <end position="94"/>
    </location>
</feature>
<protein>
    <submittedName>
        <fullName evidence="2">Uncharacterized protein</fullName>
    </submittedName>
</protein>
<accession>K0B5K8</accession>
<gene>
    <name evidence="2" type="ORF">NKOR_07960</name>
</gene>
<dbReference type="KEGG" id="nkr:NKOR_07960"/>
<dbReference type="EMBL" id="CP003842">
    <property type="protein sequence ID" value="AFS81453.1"/>
    <property type="molecule type" value="Genomic_DNA"/>
</dbReference>
<proteinExistence type="predicted"/>
<dbReference type="STRING" id="1229908.NKOR_07960"/>
<feature type="compositionally biased region" description="Basic residues" evidence="1">
    <location>
        <begin position="50"/>
        <end position="63"/>
    </location>
</feature>
<feature type="compositionally biased region" description="Basic and acidic residues" evidence="1">
    <location>
        <begin position="64"/>
        <end position="82"/>
    </location>
</feature>
<evidence type="ECO:0000313" key="2">
    <source>
        <dbReference type="EMBL" id="AFS81453.1"/>
    </source>
</evidence>